<keyword evidence="1" id="KW-1133">Transmembrane helix</keyword>
<organism evidence="2 3">
    <name type="scientific">Candidatus Sulfuritelmatomonas gaucii</name>
    <dbReference type="NCBI Taxonomy" id="2043161"/>
    <lineage>
        <taxon>Bacteria</taxon>
        <taxon>Pseudomonadati</taxon>
        <taxon>Acidobacteriota</taxon>
        <taxon>Terriglobia</taxon>
        <taxon>Terriglobales</taxon>
        <taxon>Acidobacteriaceae</taxon>
        <taxon>Candidatus Sulfuritelmatomonas</taxon>
    </lineage>
</organism>
<dbReference type="OrthoDB" id="110250at2"/>
<dbReference type="PANTHER" id="PTHR40031">
    <property type="entry name" value="HYPOTHETICAL MEMBRANE SPANNING PROTEIN"/>
    <property type="match status" value="1"/>
</dbReference>
<name>A0A2N9LFB9_9BACT</name>
<evidence type="ECO:0000313" key="3">
    <source>
        <dbReference type="Proteomes" id="UP000239735"/>
    </source>
</evidence>
<evidence type="ECO:0000256" key="1">
    <source>
        <dbReference type="SAM" id="Phobius"/>
    </source>
</evidence>
<proteinExistence type="predicted"/>
<protein>
    <submittedName>
        <fullName evidence="2">Putative hydrolase</fullName>
    </submittedName>
</protein>
<dbReference type="InterPro" id="IPR053170">
    <property type="entry name" value="Transcription_regulator"/>
</dbReference>
<reference evidence="3" key="1">
    <citation type="submission" date="2018-02" db="EMBL/GenBank/DDBJ databases">
        <authorList>
            <person name="Hausmann B."/>
        </authorList>
    </citation>
    <scope>NUCLEOTIDE SEQUENCE [LARGE SCALE GENOMIC DNA]</scope>
    <source>
        <strain evidence="3">Peat soil MAG SbA5</strain>
    </source>
</reference>
<dbReference type="PANTHER" id="PTHR40031:SF1">
    <property type="entry name" value="MEMBRANE-BOUND METAL-DEPENDENT HYDROLASE"/>
    <property type="match status" value="1"/>
</dbReference>
<dbReference type="EMBL" id="OKRB01000090">
    <property type="protein sequence ID" value="SPE21959.1"/>
    <property type="molecule type" value="Genomic_DNA"/>
</dbReference>
<feature type="transmembrane region" description="Helical" evidence="1">
    <location>
        <begin position="127"/>
        <end position="145"/>
    </location>
</feature>
<dbReference type="InterPro" id="IPR007404">
    <property type="entry name" value="YdjM-like"/>
</dbReference>
<gene>
    <name evidence="2" type="ORF">SBA5_330016</name>
</gene>
<accession>A0A2N9LFB9</accession>
<keyword evidence="1" id="KW-0472">Membrane</keyword>
<feature type="transmembrane region" description="Helical" evidence="1">
    <location>
        <begin position="23"/>
        <end position="45"/>
    </location>
</feature>
<dbReference type="Proteomes" id="UP000239735">
    <property type="component" value="Unassembled WGS sequence"/>
</dbReference>
<feature type="transmembrane region" description="Helical" evidence="1">
    <location>
        <begin position="57"/>
        <end position="78"/>
    </location>
</feature>
<keyword evidence="2" id="KW-0378">Hydrolase</keyword>
<feature type="transmembrane region" description="Helical" evidence="1">
    <location>
        <begin position="165"/>
        <end position="186"/>
    </location>
</feature>
<sequence length="389" mass="43599">MEPVTHFLTGACIGRTGLNRKTAYATLACVLAAEAADLDIFWGFVGPVEELKHHRGITHTFWAVPVVAGVITGAVWLFDRWRYARRRDTAAAVVPSAATEDQGGMAQPPPIVIPSLVAARQPAHWGWLYLSTFIASLTHILLDWTNNYGVRPFFPLNDHWYSGSFMFIAEPTLWLLFFLAFFMPWVFGLADREIGARRKRFRGRGWAIFALGGMVLLGCWRWTEHGRALALFQNADVASEPVLRMAAEPYPVNPFRWHTMLETADFFQTAEINTRTSSIDSDPNRDVLYKPADTPAVEAAKRTLLGRVYLDWGTWAVVRDVGQEPVAGLDPPNLPPGRTWTTVEFSDLRFHYSFLASRNSAGRAPLGGWVYIVDSREEAGEVMSGRAQK</sequence>
<dbReference type="AlphaFoldDB" id="A0A2N9LFB9"/>
<feature type="transmembrane region" description="Helical" evidence="1">
    <location>
        <begin position="206"/>
        <end position="223"/>
    </location>
</feature>
<evidence type="ECO:0000313" key="2">
    <source>
        <dbReference type="EMBL" id="SPE21959.1"/>
    </source>
</evidence>
<dbReference type="Pfam" id="PF04307">
    <property type="entry name" value="YdjM"/>
    <property type="match status" value="1"/>
</dbReference>
<keyword evidence="1" id="KW-0812">Transmembrane</keyword>
<dbReference type="GO" id="GO:0016787">
    <property type="term" value="F:hydrolase activity"/>
    <property type="evidence" value="ECO:0007669"/>
    <property type="project" value="UniProtKB-KW"/>
</dbReference>